<dbReference type="SUPFAM" id="SSF53790">
    <property type="entry name" value="Tetrapyrrole methylase"/>
    <property type="match status" value="1"/>
</dbReference>
<sequence length="401" mass="41485">MFSLAVDLRGVDVLAVGGGPVSARRIRAFLAEGARVTCVAPVLCGDLHPLPDGVTWHERELVDSDLDGVRLVHTATGDHEVDARVAALATERGLWCVNASAVQEGTAAVPARAQVDTPSGVVSVAVTSSDPVRSVQLRNRIAHDLRTQPADLRPRRAHSGWVALVGGGPGDAGLLTARALTLLHTADVVVIDRLAPQAVLETLDPDVIVVDVGKSTGHHPVPQTEINRILVEHARAGLGVVRLKGGDPFVLGRGGEEREACEAAGVPCEVVPGITSALSVPLAAGIPVTHRGVSKGFSVVSGHEELPWLPIASAHTVVILMGVSTLRQSVADLVAAGRDPLCPAAIIERGWLPDQRVTCAPLGELADAAETAGVRAPAVVVIGDVVTLGPDWTENVPAGTS</sequence>
<dbReference type="Proteomes" id="UP001442841">
    <property type="component" value="Chromosome"/>
</dbReference>
<gene>
    <name evidence="7" type="primary">cobA</name>
    <name evidence="7" type="ORF">AADG42_10950</name>
</gene>
<protein>
    <recommendedName>
        <fullName evidence="1">uroporphyrinogen-III C-methyltransferase</fullName>
        <ecNumber evidence="1">2.1.1.107</ecNumber>
    </recommendedName>
</protein>
<evidence type="ECO:0000313" key="7">
    <source>
        <dbReference type="EMBL" id="XAN07800.1"/>
    </source>
</evidence>
<dbReference type="InterPro" id="IPR035996">
    <property type="entry name" value="4pyrrol_Methylase_sf"/>
</dbReference>
<reference evidence="7 8" key="1">
    <citation type="submission" date="2024-04" db="EMBL/GenBank/DDBJ databases">
        <title>Isolation of an actinomycete strain from pig manure.</title>
        <authorList>
            <person name="Gong T."/>
            <person name="Yu Z."/>
            <person name="An M."/>
            <person name="Wei C."/>
            <person name="Yang W."/>
            <person name="Liu L."/>
        </authorList>
    </citation>
    <scope>NUCLEOTIDE SEQUENCE [LARGE SCALE GENOMIC DNA]</scope>
    <source>
        <strain evidence="7 8">ZF39</strain>
    </source>
</reference>
<keyword evidence="3 7" id="KW-0808">Transferase</keyword>
<evidence type="ECO:0000256" key="3">
    <source>
        <dbReference type="ARBA" id="ARBA00022679"/>
    </source>
</evidence>
<dbReference type="Pfam" id="PF13241">
    <property type="entry name" value="NAD_binding_7"/>
    <property type="match status" value="1"/>
</dbReference>
<dbReference type="PIRSF" id="PIRSF036426">
    <property type="entry name" value="Sirohaem_synth"/>
    <property type="match status" value="1"/>
</dbReference>
<dbReference type="InterPro" id="IPR036291">
    <property type="entry name" value="NAD(P)-bd_dom_sf"/>
</dbReference>
<dbReference type="InterPro" id="IPR014776">
    <property type="entry name" value="4pyrrole_Mease_sub2"/>
</dbReference>
<dbReference type="Gene3D" id="3.40.1010.10">
    <property type="entry name" value="Cobalt-precorrin-4 Transmethylase, Domain 1"/>
    <property type="match status" value="1"/>
</dbReference>
<dbReference type="InterPro" id="IPR050161">
    <property type="entry name" value="Siro_Cobalamin_biosynth"/>
</dbReference>
<dbReference type="CDD" id="cd11642">
    <property type="entry name" value="SUMT"/>
    <property type="match status" value="1"/>
</dbReference>
<dbReference type="PANTHER" id="PTHR45790">
    <property type="entry name" value="SIROHEME SYNTHASE-RELATED"/>
    <property type="match status" value="1"/>
</dbReference>
<evidence type="ECO:0000259" key="6">
    <source>
        <dbReference type="Pfam" id="PF00590"/>
    </source>
</evidence>
<keyword evidence="5" id="KW-0627">Porphyrin biosynthesis</keyword>
<keyword evidence="2 7" id="KW-0489">Methyltransferase</keyword>
<dbReference type="RefSeq" id="WP_425309258.1">
    <property type="nucleotide sequence ID" value="NZ_CP154795.1"/>
</dbReference>
<dbReference type="Pfam" id="PF00590">
    <property type="entry name" value="TP_methylase"/>
    <property type="match status" value="1"/>
</dbReference>
<keyword evidence="8" id="KW-1185">Reference proteome</keyword>
<evidence type="ECO:0000256" key="4">
    <source>
        <dbReference type="ARBA" id="ARBA00022691"/>
    </source>
</evidence>
<dbReference type="InterPro" id="IPR000878">
    <property type="entry name" value="4pyrrol_Mease"/>
</dbReference>
<dbReference type="PANTHER" id="PTHR45790:SF3">
    <property type="entry name" value="S-ADENOSYL-L-METHIONINE-DEPENDENT UROPORPHYRINOGEN III METHYLTRANSFERASE, CHLOROPLASTIC"/>
    <property type="match status" value="1"/>
</dbReference>
<evidence type="ECO:0000256" key="2">
    <source>
        <dbReference type="ARBA" id="ARBA00022603"/>
    </source>
</evidence>
<dbReference type="NCBIfam" id="NF004790">
    <property type="entry name" value="PRK06136.1"/>
    <property type="match status" value="1"/>
</dbReference>
<dbReference type="InterPro" id="IPR006366">
    <property type="entry name" value="CobA/CysG_C"/>
</dbReference>
<dbReference type="SUPFAM" id="SSF51735">
    <property type="entry name" value="NAD(P)-binding Rossmann-fold domains"/>
    <property type="match status" value="1"/>
</dbReference>
<feature type="domain" description="Tetrapyrrole methylase" evidence="6">
    <location>
        <begin position="162"/>
        <end position="366"/>
    </location>
</feature>
<evidence type="ECO:0000256" key="1">
    <source>
        <dbReference type="ARBA" id="ARBA00012162"/>
    </source>
</evidence>
<dbReference type="EMBL" id="CP154795">
    <property type="protein sequence ID" value="XAN07800.1"/>
    <property type="molecule type" value="Genomic_DNA"/>
</dbReference>
<accession>A0ABZ3FQ20</accession>
<evidence type="ECO:0000256" key="5">
    <source>
        <dbReference type="ARBA" id="ARBA00023244"/>
    </source>
</evidence>
<dbReference type="Gene3D" id="3.30.950.10">
    <property type="entry name" value="Methyltransferase, Cobalt-precorrin-4 Transmethylase, Domain 2"/>
    <property type="match status" value="1"/>
</dbReference>
<organism evidence="7 8">
    <name type="scientific">Ammonicoccus fulvus</name>
    <dbReference type="NCBI Taxonomy" id="3138240"/>
    <lineage>
        <taxon>Bacteria</taxon>
        <taxon>Bacillati</taxon>
        <taxon>Actinomycetota</taxon>
        <taxon>Actinomycetes</taxon>
        <taxon>Propionibacteriales</taxon>
        <taxon>Propionibacteriaceae</taxon>
        <taxon>Ammonicoccus</taxon>
    </lineage>
</organism>
<keyword evidence="4" id="KW-0949">S-adenosyl-L-methionine</keyword>
<proteinExistence type="predicted"/>
<dbReference type="InterPro" id="IPR014777">
    <property type="entry name" value="4pyrrole_Mease_sub1"/>
</dbReference>
<evidence type="ECO:0000313" key="8">
    <source>
        <dbReference type="Proteomes" id="UP001442841"/>
    </source>
</evidence>
<dbReference type="InterPro" id="IPR012409">
    <property type="entry name" value="Sirohaem_synth"/>
</dbReference>
<name>A0ABZ3FQ20_9ACTN</name>
<dbReference type="GO" id="GO:0004851">
    <property type="term" value="F:uroporphyrin-III C-methyltransferase activity"/>
    <property type="evidence" value="ECO:0007669"/>
    <property type="project" value="UniProtKB-EC"/>
</dbReference>
<dbReference type="Gene3D" id="3.40.50.720">
    <property type="entry name" value="NAD(P)-binding Rossmann-like Domain"/>
    <property type="match status" value="1"/>
</dbReference>
<dbReference type="NCBIfam" id="TIGR01469">
    <property type="entry name" value="cobA_cysG_Cterm"/>
    <property type="match status" value="1"/>
</dbReference>
<dbReference type="EC" id="2.1.1.107" evidence="1"/>
<dbReference type="GO" id="GO:0032259">
    <property type="term" value="P:methylation"/>
    <property type="evidence" value="ECO:0007669"/>
    <property type="project" value="UniProtKB-KW"/>
</dbReference>